<accession>A0A8C6YD82</accession>
<dbReference type="InterPro" id="IPR050964">
    <property type="entry name" value="Striated_Muscle_Regulatory"/>
</dbReference>
<dbReference type="OrthoDB" id="504170at2759"/>
<dbReference type="SUPFAM" id="SSF48726">
    <property type="entry name" value="Immunoglobulin"/>
    <property type="match status" value="5"/>
</dbReference>
<dbReference type="CDD" id="cd00063">
    <property type="entry name" value="FN3"/>
    <property type="match status" value="4"/>
</dbReference>
<evidence type="ECO:0000313" key="7">
    <source>
        <dbReference type="Ensembl" id="ENSNNAP00000027240.1"/>
    </source>
</evidence>
<evidence type="ECO:0000313" key="8">
    <source>
        <dbReference type="Proteomes" id="UP000694559"/>
    </source>
</evidence>
<reference evidence="7" key="2">
    <citation type="submission" date="2025-09" db="UniProtKB">
        <authorList>
            <consortium name="Ensembl"/>
        </authorList>
    </citation>
    <scope>IDENTIFICATION</scope>
</reference>
<dbReference type="InterPro" id="IPR036116">
    <property type="entry name" value="FN3_sf"/>
</dbReference>
<dbReference type="PANTHER" id="PTHR13817">
    <property type="entry name" value="TITIN"/>
    <property type="match status" value="1"/>
</dbReference>
<dbReference type="PROSITE" id="PS50853">
    <property type="entry name" value="FN3"/>
    <property type="match status" value="3"/>
</dbReference>
<dbReference type="InterPro" id="IPR007110">
    <property type="entry name" value="Ig-like_dom"/>
</dbReference>
<dbReference type="GO" id="GO:0005737">
    <property type="term" value="C:cytoplasm"/>
    <property type="evidence" value="ECO:0007669"/>
    <property type="project" value="UniProtKB-SubCell"/>
</dbReference>
<dbReference type="InterPro" id="IPR003599">
    <property type="entry name" value="Ig_sub"/>
</dbReference>
<evidence type="ECO:0000259" key="6">
    <source>
        <dbReference type="PROSITE" id="PS50853"/>
    </source>
</evidence>
<comment type="subcellular location">
    <subcellularLocation>
        <location evidence="1">Cytoplasm</location>
    </subcellularLocation>
</comment>
<dbReference type="AlphaFoldDB" id="A0A8C6YD82"/>
<dbReference type="InterPro" id="IPR040849">
    <property type="entry name" value="MyBP-C_THB"/>
</dbReference>
<dbReference type="PROSITE" id="PS50835">
    <property type="entry name" value="IG_LIKE"/>
    <property type="match status" value="2"/>
</dbReference>
<dbReference type="SMART" id="SM00060">
    <property type="entry name" value="FN3"/>
    <property type="match status" value="4"/>
</dbReference>
<dbReference type="CDD" id="cd00096">
    <property type="entry name" value="Ig"/>
    <property type="match status" value="1"/>
</dbReference>
<evidence type="ECO:0008006" key="9">
    <source>
        <dbReference type="Google" id="ProtNLM"/>
    </source>
</evidence>
<evidence type="ECO:0000256" key="4">
    <source>
        <dbReference type="ARBA" id="ARBA00023319"/>
    </source>
</evidence>
<dbReference type="FunFam" id="2.60.40.10:FF:002294">
    <property type="entry name" value="Immunoglobulin-like and fibronectin type III domain-containing 1, tandem duplicate 3"/>
    <property type="match status" value="1"/>
</dbReference>
<keyword evidence="3" id="KW-0677">Repeat</keyword>
<evidence type="ECO:0000256" key="2">
    <source>
        <dbReference type="ARBA" id="ARBA00022490"/>
    </source>
</evidence>
<dbReference type="Pfam" id="PF00041">
    <property type="entry name" value="fn3"/>
    <property type="match status" value="3"/>
</dbReference>
<dbReference type="InterPro" id="IPR036179">
    <property type="entry name" value="Ig-like_dom_sf"/>
</dbReference>
<dbReference type="OMA" id="VGRNDWE"/>
<feature type="domain" description="Fibronectin type-III" evidence="6">
    <location>
        <begin position="697"/>
        <end position="792"/>
    </location>
</feature>
<evidence type="ECO:0000256" key="1">
    <source>
        <dbReference type="ARBA" id="ARBA00004496"/>
    </source>
</evidence>
<protein>
    <recommendedName>
        <fullName evidence="9">Immunoglobulin like and fibronectin type III domain containing 1, tandem duplicate 3</fullName>
    </recommendedName>
</protein>
<reference evidence="7" key="1">
    <citation type="submission" date="2025-08" db="UniProtKB">
        <authorList>
            <consortium name="Ensembl"/>
        </authorList>
    </citation>
    <scope>IDENTIFICATION</scope>
</reference>
<dbReference type="FunFam" id="2.60.40.10:FF:001231">
    <property type="entry name" value="Immunoglobulin-like and fibronectin type III domain containing 1"/>
    <property type="match status" value="1"/>
</dbReference>
<name>A0A8C6YD82_NAJNA</name>
<dbReference type="InterPro" id="IPR003961">
    <property type="entry name" value="FN3_dom"/>
</dbReference>
<proteinExistence type="predicted"/>
<organism evidence="7 8">
    <name type="scientific">Naja naja</name>
    <name type="common">Indian cobra</name>
    <dbReference type="NCBI Taxonomy" id="35670"/>
    <lineage>
        <taxon>Eukaryota</taxon>
        <taxon>Metazoa</taxon>
        <taxon>Chordata</taxon>
        <taxon>Craniata</taxon>
        <taxon>Vertebrata</taxon>
        <taxon>Euteleostomi</taxon>
        <taxon>Lepidosauria</taxon>
        <taxon>Squamata</taxon>
        <taxon>Bifurcata</taxon>
        <taxon>Unidentata</taxon>
        <taxon>Episquamata</taxon>
        <taxon>Toxicofera</taxon>
        <taxon>Serpentes</taxon>
        <taxon>Colubroidea</taxon>
        <taxon>Elapidae</taxon>
        <taxon>Elapinae</taxon>
        <taxon>Naja</taxon>
    </lineage>
</organism>
<dbReference type="Pfam" id="PF18362">
    <property type="entry name" value="THB"/>
    <property type="match status" value="1"/>
</dbReference>
<dbReference type="PRINTS" id="PR00014">
    <property type="entry name" value="FNTYPEIII"/>
</dbReference>
<dbReference type="Gene3D" id="2.60.40.10">
    <property type="entry name" value="Immunoglobulins"/>
    <property type="match status" value="9"/>
</dbReference>
<dbReference type="FunFam" id="2.60.40.10:FF:001232">
    <property type="entry name" value="Immunoglobulin-like and fibronectin type III domain-containing 1"/>
    <property type="match status" value="1"/>
</dbReference>
<dbReference type="SMART" id="SM00408">
    <property type="entry name" value="IGc2"/>
    <property type="match status" value="3"/>
</dbReference>
<dbReference type="SMART" id="SM00409">
    <property type="entry name" value="IG"/>
    <property type="match status" value="5"/>
</dbReference>
<feature type="domain" description="Ig-like" evidence="5">
    <location>
        <begin position="35"/>
        <end position="125"/>
    </location>
</feature>
<sequence>MLSSNGRIKSLNKSALPGVAITQFIEDIPKGYSLPDFERKPITVTLQEGKNAIFRAVVKGEPKPKVLWKCSNREMDDSQKYQVSFNPATNEFILQINKITSDDADLYHCIAVNEYGEATCTAGLKIIEDLKKEIQDFRKTLKKRTPSAVPKKKMDMEQIAQILLNAEKKDYEKICIKYGVVDFRGMLRKLQEMKKAREDKQDQYVYSIANLKHLKVNKEQRNASFDLEMELKNPESSICLYKDGQKINFGVNDNNLKHRLQQEGKNYNFTINDLQPDDAGIYQVKVEGVDIFSTELEAESKASRPKAPHGCAFKMLFSVCLLRSLVTHLESNYSYDISILNDGLIYHLGIKNIQSSDKETYTIDTGSCSSSTWLEIKCDSFLKCILIWIYKTCCVIFLKKNIFLKLVFLSLDYSEPLCYLHQGLFDVHAQKGKPTELSCCLNNDQVKGTWFKDGVKDSSLYPMKFYTHYFLKSNVASFQLCLHSVTYLVYPFSDPPNVDSILLEKLKKEPIVVKAGKNAMVKIPFEGQKPIRVMWLKDNQELLDDDGINIDSSENFTRLSIPSTSRKDTGDYKVRLKNECGSFEVPLKLEVIDKPHSPTGPIAVIDSSANGITIQWKPPRDDGGKPIQSYIIERQQVGRKTWVTLGKTSGSSTIFTTNKVEHDTSYYFRVKAVNSLGTSEALESDEVMAAAKASPSPPAPPKVNSASKDAITISWSAPHKIGNSRILGYRVEKRKKGSKFWTSVTDLPITDRKYTVNDLKEGLQYEFRVAAINNSGVGEASAPSEAIYARDPMKFPGPVKDLKVVNTDYCSISLSWMKPESAEESYIKGYIVEIRHSDTLKWTQCNTVPIKTTAYTFRGLKAREPYFVRVRAISDGGLGDPVEVDTCVQAVPSSVHPKFLVKDTVKSFMNVKAGDAIHVRIPFEASPSSEVIWLKDGLPLPVKATISIRERLSQLIIPEAELSDSGHYAISLQTEHGRKEIFSFRVQVQDVPESPGPIQLIEKVPGTVTLIWRPWQMVADHIYTNKCTVVNFISGQEYFFRVLAKNCVGISKPSETVNPWTIQREKDKPEMKLPRYKGINRDQPPRFLVQLKPHVVNLGFNCHMSCAVTGDPAPQVTWYKGNKNLSQDPAFFCKNDFGVCSLVIPGVTQSDAGQYKVLAVNELGQAISKAELTVKGGY</sequence>
<keyword evidence="2" id="KW-0963">Cytoplasm</keyword>
<dbReference type="PANTHER" id="PTHR13817:SF181">
    <property type="entry name" value="IMMUNOGLOBULIN-LIKE AND FIBRONECTIN TYPE III DOMAIN-CONTAINING PROTEIN 1"/>
    <property type="match status" value="1"/>
</dbReference>
<evidence type="ECO:0000259" key="5">
    <source>
        <dbReference type="PROSITE" id="PS50835"/>
    </source>
</evidence>
<dbReference type="SUPFAM" id="SSF49265">
    <property type="entry name" value="Fibronectin type III"/>
    <property type="match status" value="3"/>
</dbReference>
<dbReference type="FunFam" id="2.60.40.10:FF:000425">
    <property type="entry name" value="Myosin light chain kinase"/>
    <property type="match status" value="1"/>
</dbReference>
<keyword evidence="8" id="KW-1185">Reference proteome</keyword>
<dbReference type="InterPro" id="IPR013098">
    <property type="entry name" value="Ig_I-set"/>
</dbReference>
<dbReference type="GeneTree" id="ENSGT00940000169516"/>
<dbReference type="InterPro" id="IPR003598">
    <property type="entry name" value="Ig_sub2"/>
</dbReference>
<dbReference type="Pfam" id="PF07679">
    <property type="entry name" value="I-set"/>
    <property type="match status" value="4"/>
</dbReference>
<dbReference type="InterPro" id="IPR013783">
    <property type="entry name" value="Ig-like_fold"/>
</dbReference>
<evidence type="ECO:0000256" key="3">
    <source>
        <dbReference type="ARBA" id="ARBA00022737"/>
    </source>
</evidence>
<dbReference type="Ensembl" id="ENSNNAT00000028540.1">
    <property type="protein sequence ID" value="ENSNNAP00000027240.1"/>
    <property type="gene ID" value="ENSNNAG00000017642.1"/>
</dbReference>
<keyword evidence="4" id="KW-0393">Immunoglobulin domain</keyword>
<dbReference type="FunFam" id="2.60.40.10:FF:000031">
    <property type="entry name" value="Myosin-binding protein C, slow type"/>
    <property type="match status" value="2"/>
</dbReference>
<feature type="domain" description="Fibronectin type-III" evidence="6">
    <location>
        <begin position="597"/>
        <end position="692"/>
    </location>
</feature>
<feature type="domain" description="Fibronectin type-III" evidence="6">
    <location>
        <begin position="798"/>
        <end position="893"/>
    </location>
</feature>
<feature type="domain" description="Ig-like" evidence="5">
    <location>
        <begin position="1085"/>
        <end position="1173"/>
    </location>
</feature>
<dbReference type="Proteomes" id="UP000694559">
    <property type="component" value="Unplaced"/>
</dbReference>